<keyword evidence="3" id="KW-1185">Reference proteome</keyword>
<evidence type="ECO:0000313" key="3">
    <source>
        <dbReference type="Proteomes" id="UP000314294"/>
    </source>
</evidence>
<accession>A0A4Z2FBF0</accession>
<sequence length="105" mass="11120">MTRRREEAEVDADEVGLVQKPRAAPVVLGTGALLKGAPNDPSPPPSRCRARFPPPYEKVAAVGERVDRDVSASPSPSLFPLICEMRVFASHSAAAAIALSPFSPN</sequence>
<evidence type="ECO:0000313" key="2">
    <source>
        <dbReference type="EMBL" id="TNN38093.1"/>
    </source>
</evidence>
<protein>
    <submittedName>
        <fullName evidence="2">Uncharacterized protein</fullName>
    </submittedName>
</protein>
<feature type="compositionally biased region" description="Pro residues" evidence="1">
    <location>
        <begin position="40"/>
        <end position="51"/>
    </location>
</feature>
<dbReference type="AlphaFoldDB" id="A0A4Z2FBF0"/>
<name>A0A4Z2FBF0_9TELE</name>
<proteinExistence type="predicted"/>
<gene>
    <name evidence="2" type="ORF">EYF80_051735</name>
</gene>
<comment type="caution">
    <text evidence="2">The sequence shown here is derived from an EMBL/GenBank/DDBJ whole genome shotgun (WGS) entry which is preliminary data.</text>
</comment>
<evidence type="ECO:0000256" key="1">
    <source>
        <dbReference type="SAM" id="MobiDB-lite"/>
    </source>
</evidence>
<dbReference type="EMBL" id="SRLO01001405">
    <property type="protein sequence ID" value="TNN38093.1"/>
    <property type="molecule type" value="Genomic_DNA"/>
</dbReference>
<organism evidence="2 3">
    <name type="scientific">Liparis tanakae</name>
    <name type="common">Tanaka's snailfish</name>
    <dbReference type="NCBI Taxonomy" id="230148"/>
    <lineage>
        <taxon>Eukaryota</taxon>
        <taxon>Metazoa</taxon>
        <taxon>Chordata</taxon>
        <taxon>Craniata</taxon>
        <taxon>Vertebrata</taxon>
        <taxon>Euteleostomi</taxon>
        <taxon>Actinopterygii</taxon>
        <taxon>Neopterygii</taxon>
        <taxon>Teleostei</taxon>
        <taxon>Neoteleostei</taxon>
        <taxon>Acanthomorphata</taxon>
        <taxon>Eupercaria</taxon>
        <taxon>Perciformes</taxon>
        <taxon>Cottioidei</taxon>
        <taxon>Cottales</taxon>
        <taxon>Liparidae</taxon>
        <taxon>Liparis</taxon>
    </lineage>
</organism>
<feature type="region of interest" description="Disordered" evidence="1">
    <location>
        <begin position="32"/>
        <end position="51"/>
    </location>
</feature>
<dbReference type="Proteomes" id="UP000314294">
    <property type="component" value="Unassembled WGS sequence"/>
</dbReference>
<reference evidence="2 3" key="1">
    <citation type="submission" date="2019-03" db="EMBL/GenBank/DDBJ databases">
        <title>First draft genome of Liparis tanakae, snailfish: a comprehensive survey of snailfish specific genes.</title>
        <authorList>
            <person name="Kim W."/>
            <person name="Song I."/>
            <person name="Jeong J.-H."/>
            <person name="Kim D."/>
            <person name="Kim S."/>
            <person name="Ryu S."/>
            <person name="Song J.Y."/>
            <person name="Lee S.K."/>
        </authorList>
    </citation>
    <scope>NUCLEOTIDE SEQUENCE [LARGE SCALE GENOMIC DNA]</scope>
    <source>
        <tissue evidence="2">Muscle</tissue>
    </source>
</reference>